<dbReference type="EC" id="2.7.6.2" evidence="5"/>
<keyword evidence="2" id="KW-0547">Nucleotide-binding</keyword>
<reference evidence="7 8" key="1">
    <citation type="submission" date="2018-03" db="EMBL/GenBank/DDBJ databases">
        <title>Genome sequence of Clostridium liquoris DSM 100320.</title>
        <authorList>
            <person name="Poehlein A."/>
            <person name="Daniel R."/>
        </authorList>
    </citation>
    <scope>NUCLEOTIDE SEQUENCE [LARGE SCALE GENOMIC DNA]</scope>
    <source>
        <strain evidence="7 8">DSM 100320</strain>
    </source>
</reference>
<dbReference type="CDD" id="cd07995">
    <property type="entry name" value="TPK"/>
    <property type="match status" value="1"/>
</dbReference>
<evidence type="ECO:0000313" key="8">
    <source>
        <dbReference type="Proteomes" id="UP000239706"/>
    </source>
</evidence>
<dbReference type="GO" id="GO:0004788">
    <property type="term" value="F:thiamine diphosphokinase activity"/>
    <property type="evidence" value="ECO:0007669"/>
    <property type="project" value="UniProtKB-UniRule"/>
</dbReference>
<dbReference type="InterPro" id="IPR053149">
    <property type="entry name" value="TPK"/>
</dbReference>
<dbReference type="Gene3D" id="3.40.50.10240">
    <property type="entry name" value="Thiamin pyrophosphokinase, catalytic domain"/>
    <property type="match status" value="1"/>
</dbReference>
<evidence type="ECO:0000259" key="6">
    <source>
        <dbReference type="SMART" id="SM00983"/>
    </source>
</evidence>
<keyword evidence="8" id="KW-1185">Reference proteome</keyword>
<accession>A0A2T0B525</accession>
<dbReference type="AlphaFoldDB" id="A0A2T0B525"/>
<dbReference type="OrthoDB" id="9804377at2"/>
<proteinExistence type="predicted"/>
<protein>
    <recommendedName>
        <fullName evidence="5">Thiamine diphosphokinase</fullName>
        <ecNumber evidence="5">2.7.6.2</ecNumber>
    </recommendedName>
</protein>
<dbReference type="InterPro" id="IPR036759">
    <property type="entry name" value="TPK_catalytic_sf"/>
</dbReference>
<name>A0A2T0B525_9CLOT</name>
<keyword evidence="1 7" id="KW-0808">Transferase</keyword>
<dbReference type="NCBIfam" id="TIGR01378">
    <property type="entry name" value="thi_PPkinase"/>
    <property type="match status" value="1"/>
</dbReference>
<keyword evidence="3 7" id="KW-0418">Kinase</keyword>
<dbReference type="GO" id="GO:0016301">
    <property type="term" value="F:kinase activity"/>
    <property type="evidence" value="ECO:0007669"/>
    <property type="project" value="UniProtKB-KW"/>
</dbReference>
<dbReference type="Pfam" id="PF04265">
    <property type="entry name" value="TPK_B1_binding"/>
    <property type="match status" value="1"/>
</dbReference>
<sequence length="211" mass="23701">MRIVILSGGNPPCYELIKKELKNCDKLISADMGTNILYKYGINPDIILGDFDSIDKEILKHYKKENVTIEKFPEKKDFTDSYAALSKAIELGADEIAFLGCTGSRIDHMLGNIGLLLRCLQLGIKCYIRDENNLIRLVHKPIIIEAYGYKYFSLLSYGGEVKGITLLGAKYPLKDYNLKLGESLGVSNEIIEEKATIDFKEGLLLVIQSRD</sequence>
<comment type="caution">
    <text evidence="7">The sequence shown here is derived from an EMBL/GenBank/DDBJ whole genome shotgun (WGS) entry which is preliminary data.</text>
</comment>
<dbReference type="SUPFAM" id="SSF63862">
    <property type="entry name" value="Thiamin pyrophosphokinase, substrate-binding domain"/>
    <property type="match status" value="1"/>
</dbReference>
<evidence type="ECO:0000313" key="7">
    <source>
        <dbReference type="EMBL" id="PRR78972.1"/>
    </source>
</evidence>
<evidence type="ECO:0000256" key="4">
    <source>
        <dbReference type="ARBA" id="ARBA00022840"/>
    </source>
</evidence>
<organism evidence="7 8">
    <name type="scientific">Clostridium liquoris</name>
    <dbReference type="NCBI Taxonomy" id="1289519"/>
    <lineage>
        <taxon>Bacteria</taxon>
        <taxon>Bacillati</taxon>
        <taxon>Bacillota</taxon>
        <taxon>Clostridia</taxon>
        <taxon>Eubacteriales</taxon>
        <taxon>Clostridiaceae</taxon>
        <taxon>Clostridium</taxon>
    </lineage>
</organism>
<dbReference type="RefSeq" id="WP_106063314.1">
    <property type="nucleotide sequence ID" value="NZ_PVXO01000033.1"/>
</dbReference>
<dbReference type="GO" id="GO:0009229">
    <property type="term" value="P:thiamine diphosphate biosynthetic process"/>
    <property type="evidence" value="ECO:0007669"/>
    <property type="project" value="InterPro"/>
</dbReference>
<dbReference type="InterPro" id="IPR006282">
    <property type="entry name" value="Thi_PPkinase"/>
</dbReference>
<keyword evidence="4" id="KW-0067">ATP-binding</keyword>
<dbReference type="EMBL" id="PVXO01000033">
    <property type="protein sequence ID" value="PRR78972.1"/>
    <property type="molecule type" value="Genomic_DNA"/>
</dbReference>
<dbReference type="InterPro" id="IPR007371">
    <property type="entry name" value="TPK_catalytic"/>
</dbReference>
<dbReference type="GO" id="GO:0006772">
    <property type="term" value="P:thiamine metabolic process"/>
    <property type="evidence" value="ECO:0007669"/>
    <property type="project" value="UniProtKB-UniRule"/>
</dbReference>
<dbReference type="GO" id="GO:0005524">
    <property type="term" value="F:ATP binding"/>
    <property type="evidence" value="ECO:0007669"/>
    <property type="project" value="UniProtKB-KW"/>
</dbReference>
<evidence type="ECO:0000256" key="1">
    <source>
        <dbReference type="ARBA" id="ARBA00022679"/>
    </source>
</evidence>
<dbReference type="InterPro" id="IPR036371">
    <property type="entry name" value="TPK_B1-bd_sf"/>
</dbReference>
<evidence type="ECO:0000256" key="2">
    <source>
        <dbReference type="ARBA" id="ARBA00022741"/>
    </source>
</evidence>
<evidence type="ECO:0000256" key="3">
    <source>
        <dbReference type="ARBA" id="ARBA00022777"/>
    </source>
</evidence>
<dbReference type="InterPro" id="IPR007373">
    <property type="entry name" value="Thiamin_PyroPKinase_B1-bd"/>
</dbReference>
<gene>
    <name evidence="7" type="primary">thiN</name>
    <name evidence="7" type="ORF">CLLI_11920</name>
</gene>
<evidence type="ECO:0000256" key="5">
    <source>
        <dbReference type="NCBIfam" id="TIGR01378"/>
    </source>
</evidence>
<dbReference type="SUPFAM" id="SSF63999">
    <property type="entry name" value="Thiamin pyrophosphokinase, catalytic domain"/>
    <property type="match status" value="1"/>
</dbReference>
<dbReference type="GO" id="GO:0030975">
    <property type="term" value="F:thiamine binding"/>
    <property type="evidence" value="ECO:0007669"/>
    <property type="project" value="InterPro"/>
</dbReference>
<dbReference type="Pfam" id="PF04263">
    <property type="entry name" value="TPK_catalytic"/>
    <property type="match status" value="1"/>
</dbReference>
<dbReference type="Proteomes" id="UP000239706">
    <property type="component" value="Unassembled WGS sequence"/>
</dbReference>
<dbReference type="SMART" id="SM00983">
    <property type="entry name" value="TPK_B1_binding"/>
    <property type="match status" value="1"/>
</dbReference>
<dbReference type="PANTHER" id="PTHR41299">
    <property type="entry name" value="THIAMINE PYROPHOSPHOKINASE"/>
    <property type="match status" value="1"/>
</dbReference>
<dbReference type="PANTHER" id="PTHR41299:SF1">
    <property type="entry name" value="THIAMINE PYROPHOSPHOKINASE"/>
    <property type="match status" value="1"/>
</dbReference>
<feature type="domain" description="Thiamin pyrophosphokinase thiamin-binding" evidence="6">
    <location>
        <begin position="139"/>
        <end position="205"/>
    </location>
</feature>